<accession>A0ABQ9G6J2</accession>
<gene>
    <name evidence="1" type="ORF">PR048_031883</name>
</gene>
<keyword evidence="2" id="KW-1185">Reference proteome</keyword>
<evidence type="ECO:0000313" key="2">
    <source>
        <dbReference type="Proteomes" id="UP001159363"/>
    </source>
</evidence>
<sequence>MMRKSDCGKIPRYLPASTNFLSTFLEVNHWLKHFECLACSDLDISQGAFCKTCVISSTKAGCGKGSHQSLKTYVSSPFTNWKEAVEVFKNHSSTRYY</sequence>
<protein>
    <submittedName>
        <fullName evidence="1">Uncharacterized protein</fullName>
    </submittedName>
</protein>
<dbReference type="EMBL" id="JARBHB010000015">
    <property type="protein sequence ID" value="KAJ8868074.1"/>
    <property type="molecule type" value="Genomic_DNA"/>
</dbReference>
<reference evidence="1 2" key="1">
    <citation type="submission" date="2023-02" db="EMBL/GenBank/DDBJ databases">
        <title>LHISI_Scaffold_Assembly.</title>
        <authorList>
            <person name="Stuart O.P."/>
            <person name="Cleave R."/>
            <person name="Magrath M.J.L."/>
            <person name="Mikheyev A.S."/>
        </authorList>
    </citation>
    <scope>NUCLEOTIDE SEQUENCE [LARGE SCALE GENOMIC DNA]</scope>
    <source>
        <strain evidence="1">Daus_M_001</strain>
        <tissue evidence="1">Leg muscle</tissue>
    </source>
</reference>
<comment type="caution">
    <text evidence="1">The sequence shown here is derived from an EMBL/GenBank/DDBJ whole genome shotgun (WGS) entry which is preliminary data.</text>
</comment>
<proteinExistence type="predicted"/>
<name>A0ABQ9G6J2_9NEOP</name>
<organism evidence="1 2">
    <name type="scientific">Dryococelus australis</name>
    <dbReference type="NCBI Taxonomy" id="614101"/>
    <lineage>
        <taxon>Eukaryota</taxon>
        <taxon>Metazoa</taxon>
        <taxon>Ecdysozoa</taxon>
        <taxon>Arthropoda</taxon>
        <taxon>Hexapoda</taxon>
        <taxon>Insecta</taxon>
        <taxon>Pterygota</taxon>
        <taxon>Neoptera</taxon>
        <taxon>Polyneoptera</taxon>
        <taxon>Phasmatodea</taxon>
        <taxon>Verophasmatodea</taxon>
        <taxon>Anareolatae</taxon>
        <taxon>Phasmatidae</taxon>
        <taxon>Eurycanthinae</taxon>
        <taxon>Dryococelus</taxon>
    </lineage>
</organism>
<evidence type="ECO:0000313" key="1">
    <source>
        <dbReference type="EMBL" id="KAJ8868074.1"/>
    </source>
</evidence>
<dbReference type="Proteomes" id="UP001159363">
    <property type="component" value="Chromosome 14"/>
</dbReference>